<name>A0ACC1ADA0_9ROSI</name>
<protein>
    <submittedName>
        <fullName evidence="1">Uncharacterized protein</fullName>
    </submittedName>
</protein>
<evidence type="ECO:0000313" key="1">
    <source>
        <dbReference type="EMBL" id="KAJ0084262.1"/>
    </source>
</evidence>
<organism evidence="1 2">
    <name type="scientific">Pistacia atlantica</name>
    <dbReference type="NCBI Taxonomy" id="434234"/>
    <lineage>
        <taxon>Eukaryota</taxon>
        <taxon>Viridiplantae</taxon>
        <taxon>Streptophyta</taxon>
        <taxon>Embryophyta</taxon>
        <taxon>Tracheophyta</taxon>
        <taxon>Spermatophyta</taxon>
        <taxon>Magnoliopsida</taxon>
        <taxon>eudicotyledons</taxon>
        <taxon>Gunneridae</taxon>
        <taxon>Pentapetalae</taxon>
        <taxon>rosids</taxon>
        <taxon>malvids</taxon>
        <taxon>Sapindales</taxon>
        <taxon>Anacardiaceae</taxon>
        <taxon>Pistacia</taxon>
    </lineage>
</organism>
<proteinExistence type="predicted"/>
<accession>A0ACC1ADA0</accession>
<sequence length="32" mass="3761">MFKTHQGLNYIYISTHDHSINIGYRILKVIQG</sequence>
<dbReference type="EMBL" id="CM047907">
    <property type="protein sequence ID" value="KAJ0084262.1"/>
    <property type="molecule type" value="Genomic_DNA"/>
</dbReference>
<keyword evidence="2" id="KW-1185">Reference proteome</keyword>
<dbReference type="Proteomes" id="UP001164250">
    <property type="component" value="Chromosome 11"/>
</dbReference>
<gene>
    <name evidence="1" type="ORF">Patl1_30786</name>
</gene>
<reference evidence="2" key="1">
    <citation type="journal article" date="2023" name="G3 (Bethesda)">
        <title>Genome assembly and association tests identify interacting loci associated with vigor, precocity, and sex in interspecific pistachio rootstocks.</title>
        <authorList>
            <person name="Palmer W."/>
            <person name="Jacygrad E."/>
            <person name="Sagayaradj S."/>
            <person name="Cavanaugh K."/>
            <person name="Han R."/>
            <person name="Bertier L."/>
            <person name="Beede B."/>
            <person name="Kafkas S."/>
            <person name="Golino D."/>
            <person name="Preece J."/>
            <person name="Michelmore R."/>
        </authorList>
    </citation>
    <scope>NUCLEOTIDE SEQUENCE [LARGE SCALE GENOMIC DNA]</scope>
</reference>
<comment type="caution">
    <text evidence="1">The sequence shown here is derived from an EMBL/GenBank/DDBJ whole genome shotgun (WGS) entry which is preliminary data.</text>
</comment>
<evidence type="ECO:0000313" key="2">
    <source>
        <dbReference type="Proteomes" id="UP001164250"/>
    </source>
</evidence>